<evidence type="ECO:0000259" key="5">
    <source>
        <dbReference type="Pfam" id="PF22780"/>
    </source>
</evidence>
<dbReference type="SUPFAM" id="SSF160996">
    <property type="entry name" value="HI0933 insert domain-like"/>
    <property type="match status" value="1"/>
</dbReference>
<dbReference type="Pfam" id="PF03486">
    <property type="entry name" value="HI0933_like"/>
    <property type="match status" value="1"/>
</dbReference>
<dbReference type="Gene3D" id="3.50.50.60">
    <property type="entry name" value="FAD/NAD(P)-binding domain"/>
    <property type="match status" value="1"/>
</dbReference>
<dbReference type="InterPro" id="IPR023166">
    <property type="entry name" value="BaiN-like_dom_sf"/>
</dbReference>
<comment type="caution">
    <text evidence="6">The sequence shown here is derived from an EMBL/GenBank/DDBJ whole genome shotgun (WGS) entry which is preliminary data.</text>
</comment>
<dbReference type="InterPro" id="IPR036188">
    <property type="entry name" value="FAD/NAD-bd_sf"/>
</dbReference>
<protein>
    <recommendedName>
        <fullName evidence="8">FAD-dependent oxidoreductase</fullName>
    </recommendedName>
</protein>
<dbReference type="AlphaFoldDB" id="A0A1J5GGD2"/>
<dbReference type="Gene3D" id="1.10.8.260">
    <property type="entry name" value="HI0933 insert domain-like"/>
    <property type="match status" value="1"/>
</dbReference>
<dbReference type="Pfam" id="PF22780">
    <property type="entry name" value="HI0933_like_1st"/>
    <property type="match status" value="1"/>
</dbReference>
<feature type="domain" description="RsdA/BaiN/AoA(So)-like Rossmann fold-like" evidence="4">
    <location>
        <begin position="15"/>
        <end position="418"/>
    </location>
</feature>
<evidence type="ECO:0000313" key="6">
    <source>
        <dbReference type="EMBL" id="OIP66136.1"/>
    </source>
</evidence>
<dbReference type="PRINTS" id="PR00368">
    <property type="entry name" value="FADPNR"/>
</dbReference>
<evidence type="ECO:0000256" key="3">
    <source>
        <dbReference type="ARBA" id="ARBA00022827"/>
    </source>
</evidence>
<dbReference type="PRINTS" id="PR00411">
    <property type="entry name" value="PNDRDTASEI"/>
</dbReference>
<gene>
    <name evidence="6" type="ORF">AUK15_00830</name>
</gene>
<dbReference type="EMBL" id="MNYX01000021">
    <property type="protein sequence ID" value="OIP66136.1"/>
    <property type="molecule type" value="Genomic_DNA"/>
</dbReference>
<keyword evidence="3" id="KW-0274">FAD</keyword>
<reference evidence="6 7" key="1">
    <citation type="journal article" date="2016" name="Environ. Microbiol.">
        <title>Genomic resolution of a cold subsurface aquifer community provides metabolic insights for novel microbes adapted to high CO concentrations.</title>
        <authorList>
            <person name="Probst A.J."/>
            <person name="Castelle C.J."/>
            <person name="Singh A."/>
            <person name="Brown C.T."/>
            <person name="Anantharaman K."/>
            <person name="Sharon I."/>
            <person name="Hug L.A."/>
            <person name="Burstein D."/>
            <person name="Emerson J.B."/>
            <person name="Thomas B.C."/>
            <person name="Banfield J.F."/>
        </authorList>
    </citation>
    <scope>NUCLEOTIDE SEQUENCE [LARGE SCALE GENOMIC DNA]</scope>
    <source>
        <strain evidence="6">CG2_30_43_9</strain>
    </source>
</reference>
<feature type="domain" description="RsdA/BaiN/AoA(So)-like insert" evidence="5">
    <location>
        <begin position="205"/>
        <end position="365"/>
    </location>
</feature>
<comment type="cofactor">
    <cofactor evidence="1">
        <name>FAD</name>
        <dbReference type="ChEBI" id="CHEBI:57692"/>
    </cofactor>
</comment>
<accession>A0A1J5GGD2</accession>
<keyword evidence="2" id="KW-0285">Flavoprotein</keyword>
<evidence type="ECO:0000313" key="7">
    <source>
        <dbReference type="Proteomes" id="UP000182059"/>
    </source>
</evidence>
<dbReference type="NCBIfam" id="TIGR00275">
    <property type="entry name" value="aminoacetone oxidase family FAD-binding enzyme"/>
    <property type="match status" value="1"/>
</dbReference>
<dbReference type="Proteomes" id="UP000182059">
    <property type="component" value="Unassembled WGS sequence"/>
</dbReference>
<dbReference type="PANTHER" id="PTHR42887:SF2">
    <property type="entry name" value="OS12G0638800 PROTEIN"/>
    <property type="match status" value="1"/>
</dbReference>
<evidence type="ECO:0000256" key="1">
    <source>
        <dbReference type="ARBA" id="ARBA00001974"/>
    </source>
</evidence>
<sequence length="440" mass="47527">MQTQNSGAKQKLAYDVAVIGGGPAGMMSAIQARKAGASVVLIEKNKTLGKKLLITGGGRCNVTNATFDNRDLAQKYSKKGKFLLSPFSKWNAKDTIDFFESREMPTKEETLCRVFPKSNLAQSVLDVLIDELENANVKIITDSPVIKIKSLKDKIINVETDDAIITAKAFIFTTGGTARPETGSSGDGFKWLKKLGHTISAPSVALVPVKIKDEWVHRLQGLSLPNVKITLLDTKSRGEAKTGKILFTHFGLSGPLVLGLSQIIGEALREGSMTLELDLFPSLDQAMLDEKLRAHFTKVQNKKWANALAGFVSPLLAPVLVELSGINPTMPVNKVPRVARLAFVKKLKALTITPTGLLGVEKAIVSSGGVALEEVDFKTMRSQKIENLYLAGDILDFDRPSGGFSLQICWTTGFVAGSSAGVYNAKSLSTISCLTKTEKF</sequence>
<dbReference type="InterPro" id="IPR057661">
    <property type="entry name" value="RsdA/BaiN/AoA(So)_Rossmann"/>
</dbReference>
<proteinExistence type="predicted"/>
<evidence type="ECO:0008006" key="8">
    <source>
        <dbReference type="Google" id="ProtNLM"/>
    </source>
</evidence>
<dbReference type="InterPro" id="IPR055178">
    <property type="entry name" value="RsdA/BaiN/AoA(So)-like_dom"/>
</dbReference>
<dbReference type="Gene3D" id="2.40.30.10">
    <property type="entry name" value="Translation factors"/>
    <property type="match status" value="1"/>
</dbReference>
<dbReference type="InterPro" id="IPR004792">
    <property type="entry name" value="BaiN-like"/>
</dbReference>
<organism evidence="6 7">
    <name type="scientific">Candidatus Nomurabacteria bacterium CG2_30_43_9</name>
    <dbReference type="NCBI Taxonomy" id="1805283"/>
    <lineage>
        <taxon>Bacteria</taxon>
        <taxon>Candidatus Nomuraibacteriota</taxon>
    </lineage>
</organism>
<dbReference type="PANTHER" id="PTHR42887">
    <property type="entry name" value="OS12G0638800 PROTEIN"/>
    <property type="match status" value="1"/>
</dbReference>
<name>A0A1J5GGD2_9BACT</name>
<dbReference type="SUPFAM" id="SSF51905">
    <property type="entry name" value="FAD/NAD(P)-binding domain"/>
    <property type="match status" value="1"/>
</dbReference>
<evidence type="ECO:0000256" key="2">
    <source>
        <dbReference type="ARBA" id="ARBA00022630"/>
    </source>
</evidence>
<evidence type="ECO:0000259" key="4">
    <source>
        <dbReference type="Pfam" id="PF03486"/>
    </source>
</evidence>